<sequence length="181" mass="21114">MKPSTTRAFLLVDGYNIIGAWPTLKEVRDRDSLEASRQHLIEALINYSAFQGLEVQVVFDAHLQRTPAYREPHTDHLSVYYTNFEQTADTYIERTCATFRHTLEGFQRRLIVATSDRAQQQTAIGYGAEWMSALQLVNNLEQSHHQHRRQHRPQKKHQGRFLFHSLDPQAQQRLAQLRTGF</sequence>
<organism evidence="1 2">
    <name type="scientific">Spirulina subsalsa FACHB-351</name>
    <dbReference type="NCBI Taxonomy" id="234711"/>
    <lineage>
        <taxon>Bacteria</taxon>
        <taxon>Bacillati</taxon>
        <taxon>Cyanobacteriota</taxon>
        <taxon>Cyanophyceae</taxon>
        <taxon>Spirulinales</taxon>
        <taxon>Spirulinaceae</taxon>
        <taxon>Spirulina</taxon>
    </lineage>
</organism>
<dbReference type="RefSeq" id="WP_265263153.1">
    <property type="nucleotide sequence ID" value="NZ_JAIHOM010000014.1"/>
</dbReference>
<gene>
    <name evidence="1" type="ORF">K4A83_04135</name>
</gene>
<dbReference type="PANTHER" id="PTHR34547:SF1">
    <property type="entry name" value="YACP-LIKE NYN DOMAIN PROTEIN"/>
    <property type="match status" value="1"/>
</dbReference>
<comment type="caution">
    <text evidence="1">The sequence shown here is derived from an EMBL/GenBank/DDBJ whole genome shotgun (WGS) entry which is preliminary data.</text>
</comment>
<dbReference type="CDD" id="cd10912">
    <property type="entry name" value="PIN_YacP-like"/>
    <property type="match status" value="1"/>
</dbReference>
<name>A0ABT3L1U0_9CYAN</name>
<dbReference type="PANTHER" id="PTHR34547">
    <property type="entry name" value="YACP-LIKE NYN DOMAIN PROTEIN"/>
    <property type="match status" value="1"/>
</dbReference>
<dbReference type="EMBL" id="JAIHOM010000014">
    <property type="protein sequence ID" value="MCW6035467.1"/>
    <property type="molecule type" value="Genomic_DNA"/>
</dbReference>
<proteinExistence type="predicted"/>
<reference evidence="1 2" key="1">
    <citation type="submission" date="2021-08" db="EMBL/GenBank/DDBJ databases">
        <title>Draft genome sequence of Spirulina subsalsa with high tolerance to salinity and hype-accumulation of phycocyanin.</title>
        <authorList>
            <person name="Pei H."/>
            <person name="Jiang L."/>
        </authorList>
    </citation>
    <scope>NUCLEOTIDE SEQUENCE [LARGE SCALE GENOMIC DNA]</scope>
    <source>
        <strain evidence="1 2">FACHB-351</strain>
    </source>
</reference>
<evidence type="ECO:0000313" key="1">
    <source>
        <dbReference type="EMBL" id="MCW6035467.1"/>
    </source>
</evidence>
<dbReference type="Pfam" id="PF05991">
    <property type="entry name" value="NYN_YacP"/>
    <property type="match status" value="1"/>
</dbReference>
<accession>A0ABT3L1U0</accession>
<evidence type="ECO:0000313" key="2">
    <source>
        <dbReference type="Proteomes" id="UP001526426"/>
    </source>
</evidence>
<keyword evidence="2" id="KW-1185">Reference proteome</keyword>
<dbReference type="InterPro" id="IPR010298">
    <property type="entry name" value="YacP-like"/>
</dbReference>
<protein>
    <submittedName>
        <fullName evidence="1">NYN domain-containing protein</fullName>
    </submittedName>
</protein>
<dbReference type="Proteomes" id="UP001526426">
    <property type="component" value="Unassembled WGS sequence"/>
</dbReference>